<dbReference type="CDD" id="cd02976">
    <property type="entry name" value="NrdH"/>
    <property type="match status" value="1"/>
</dbReference>
<evidence type="ECO:0000313" key="3">
    <source>
        <dbReference type="Proteomes" id="UP000219252"/>
    </source>
</evidence>
<dbReference type="PANTHER" id="PTHR34386">
    <property type="entry name" value="GLUTAREDOXIN"/>
    <property type="match status" value="1"/>
</dbReference>
<dbReference type="EMBL" id="OBQC01000008">
    <property type="protein sequence ID" value="SOC40736.1"/>
    <property type="molecule type" value="Genomic_DNA"/>
</dbReference>
<dbReference type="InterPro" id="IPR002109">
    <property type="entry name" value="Glutaredoxin"/>
</dbReference>
<dbReference type="OrthoDB" id="2192230at2"/>
<dbReference type="InterPro" id="IPR036249">
    <property type="entry name" value="Thioredoxin-like_sf"/>
</dbReference>
<sequence length="92" mass="10382">MTNLKVVVWAKQGCSYCGEVKSYLETEGIDYQTIDVTEHDEFRDILEVKYGIRYVPVVEIGQGNKFTAVTELGVEHLQSALEKLKNEGVQLS</sequence>
<organism evidence="2 3">
    <name type="scientific">Ureibacillus acetophenoni</name>
    <dbReference type="NCBI Taxonomy" id="614649"/>
    <lineage>
        <taxon>Bacteria</taxon>
        <taxon>Bacillati</taxon>
        <taxon>Bacillota</taxon>
        <taxon>Bacilli</taxon>
        <taxon>Bacillales</taxon>
        <taxon>Caryophanaceae</taxon>
        <taxon>Ureibacillus</taxon>
    </lineage>
</organism>
<dbReference type="GO" id="GO:0009055">
    <property type="term" value="F:electron transfer activity"/>
    <property type="evidence" value="ECO:0007669"/>
    <property type="project" value="TreeGrafter"/>
</dbReference>
<keyword evidence="3" id="KW-1185">Reference proteome</keyword>
<dbReference type="PANTHER" id="PTHR34386:SF1">
    <property type="entry name" value="GLUTAREDOXIN-LIKE PROTEIN NRDH"/>
    <property type="match status" value="1"/>
</dbReference>
<dbReference type="SUPFAM" id="SSF52833">
    <property type="entry name" value="Thioredoxin-like"/>
    <property type="match status" value="1"/>
</dbReference>
<feature type="domain" description="Glutaredoxin" evidence="1">
    <location>
        <begin position="6"/>
        <end position="61"/>
    </location>
</feature>
<dbReference type="Gene3D" id="3.40.30.10">
    <property type="entry name" value="Glutaredoxin"/>
    <property type="match status" value="1"/>
</dbReference>
<dbReference type="Proteomes" id="UP000219252">
    <property type="component" value="Unassembled WGS sequence"/>
</dbReference>
<evidence type="ECO:0000313" key="2">
    <source>
        <dbReference type="EMBL" id="SOC40736.1"/>
    </source>
</evidence>
<dbReference type="InterPro" id="IPR051548">
    <property type="entry name" value="Grx-like_ET"/>
</dbReference>
<dbReference type="Pfam" id="PF00462">
    <property type="entry name" value="Glutaredoxin"/>
    <property type="match status" value="1"/>
</dbReference>
<name>A0A285UJF9_9BACL</name>
<proteinExistence type="predicted"/>
<protein>
    <submittedName>
        <fullName evidence="2">Glutaredoxin</fullName>
    </submittedName>
</protein>
<dbReference type="RefSeq" id="WP_097149899.1">
    <property type="nucleotide sequence ID" value="NZ_OBQC01000008.1"/>
</dbReference>
<dbReference type="PROSITE" id="PS51354">
    <property type="entry name" value="GLUTAREDOXIN_2"/>
    <property type="match status" value="1"/>
</dbReference>
<dbReference type="AlphaFoldDB" id="A0A285UJF9"/>
<dbReference type="GO" id="GO:0045454">
    <property type="term" value="P:cell redox homeostasis"/>
    <property type="evidence" value="ECO:0007669"/>
    <property type="project" value="TreeGrafter"/>
</dbReference>
<reference evidence="3" key="1">
    <citation type="submission" date="2017-08" db="EMBL/GenBank/DDBJ databases">
        <authorList>
            <person name="Varghese N."/>
            <person name="Submissions S."/>
        </authorList>
    </citation>
    <scope>NUCLEOTIDE SEQUENCE [LARGE SCALE GENOMIC DNA]</scope>
    <source>
        <strain evidence="3">JC23</strain>
    </source>
</reference>
<accession>A0A285UJF9</accession>
<gene>
    <name evidence="2" type="ORF">SAMN05877842_108148</name>
</gene>
<evidence type="ECO:0000259" key="1">
    <source>
        <dbReference type="Pfam" id="PF00462"/>
    </source>
</evidence>